<organism evidence="2 3">
    <name type="scientific">Anas zonorhyncha</name>
    <name type="common">Eastern spot-billed duck</name>
    <dbReference type="NCBI Taxonomy" id="75864"/>
    <lineage>
        <taxon>Eukaryota</taxon>
        <taxon>Metazoa</taxon>
        <taxon>Chordata</taxon>
        <taxon>Craniata</taxon>
        <taxon>Vertebrata</taxon>
        <taxon>Euteleostomi</taxon>
        <taxon>Archelosauria</taxon>
        <taxon>Archosauria</taxon>
        <taxon>Dinosauria</taxon>
        <taxon>Saurischia</taxon>
        <taxon>Theropoda</taxon>
        <taxon>Coelurosauria</taxon>
        <taxon>Aves</taxon>
        <taxon>Neognathae</taxon>
        <taxon>Galloanserae</taxon>
        <taxon>Anseriformes</taxon>
        <taxon>Anatidae</taxon>
        <taxon>Anatinae</taxon>
        <taxon>Anas</taxon>
    </lineage>
</organism>
<dbReference type="GO" id="GO:0003351">
    <property type="term" value="P:epithelial cilium movement involved in extracellular fluid movement"/>
    <property type="evidence" value="ECO:0007669"/>
    <property type="project" value="TreeGrafter"/>
</dbReference>
<proteinExistence type="predicted"/>
<dbReference type="Pfam" id="PF15867">
    <property type="entry name" value="Dynein_attach_N"/>
    <property type="match status" value="1"/>
</dbReference>
<dbReference type="InterPro" id="IPR031733">
    <property type="entry name" value="Dynein_attach_N"/>
</dbReference>
<evidence type="ECO:0000313" key="3">
    <source>
        <dbReference type="Proteomes" id="UP000694549"/>
    </source>
</evidence>
<dbReference type="GO" id="GO:0036157">
    <property type="term" value="C:outer dynein arm"/>
    <property type="evidence" value="ECO:0007669"/>
    <property type="project" value="InterPro"/>
</dbReference>
<reference evidence="2" key="2">
    <citation type="submission" date="2025-09" db="UniProtKB">
        <authorList>
            <consortium name="Ensembl"/>
        </authorList>
    </citation>
    <scope>IDENTIFICATION</scope>
</reference>
<keyword evidence="3" id="KW-1185">Reference proteome</keyword>
<protein>
    <recommendedName>
        <fullName evidence="1">Dynein attachment factor N-terminal domain-containing protein</fullName>
    </recommendedName>
</protein>
<dbReference type="GO" id="GO:0036159">
    <property type="term" value="P:inner dynein arm assembly"/>
    <property type="evidence" value="ECO:0007669"/>
    <property type="project" value="TreeGrafter"/>
</dbReference>
<accession>A0A8B9UEC2</accession>
<dbReference type="GO" id="GO:0007368">
    <property type="term" value="P:determination of left/right symmetry"/>
    <property type="evidence" value="ECO:0007669"/>
    <property type="project" value="TreeGrafter"/>
</dbReference>
<evidence type="ECO:0000313" key="2">
    <source>
        <dbReference type="Ensembl" id="ENSAZOP00000008307.1"/>
    </source>
</evidence>
<dbReference type="PANTHER" id="PTHR28572:SF1">
    <property type="entry name" value="COILED-COIL DOMAIN-CONTAINING PROTEIN 103"/>
    <property type="match status" value="1"/>
</dbReference>
<name>A0A8B9UEC2_9AVES</name>
<feature type="domain" description="Dynein attachment factor N-terminal" evidence="1">
    <location>
        <begin position="7"/>
        <end position="74"/>
    </location>
</feature>
<dbReference type="InterPro" id="IPR042422">
    <property type="entry name" value="CC103"/>
</dbReference>
<sequence>MEADGALDLGALHQELRAALAADEKHAREDEAKFRAVRQRVGSYEEFRDIVLASHLKPLEKKDKMGNKRNVLWNPCAGHTRASKPVVEIPQ</sequence>
<evidence type="ECO:0000259" key="1">
    <source>
        <dbReference type="Pfam" id="PF15867"/>
    </source>
</evidence>
<dbReference type="PANTHER" id="PTHR28572">
    <property type="entry name" value="COILED-COIL DOMAIN-CONTAINING PROTEIN 103"/>
    <property type="match status" value="1"/>
</dbReference>
<dbReference type="GO" id="GO:0005576">
    <property type="term" value="C:extracellular region"/>
    <property type="evidence" value="ECO:0007669"/>
    <property type="project" value="GOC"/>
</dbReference>
<reference evidence="2" key="1">
    <citation type="submission" date="2025-08" db="UniProtKB">
        <authorList>
            <consortium name="Ensembl"/>
        </authorList>
    </citation>
    <scope>IDENTIFICATION</scope>
</reference>
<dbReference type="AlphaFoldDB" id="A0A8B9UEC2"/>
<dbReference type="Proteomes" id="UP000694549">
    <property type="component" value="Unplaced"/>
</dbReference>
<dbReference type="Ensembl" id="ENSAZOT00000008862.1">
    <property type="protein sequence ID" value="ENSAZOP00000008307.1"/>
    <property type="gene ID" value="ENSAZOG00000005271.1"/>
</dbReference>